<accession>A0A2T3NSK4</accession>
<dbReference type="Proteomes" id="UP000241771">
    <property type="component" value="Unassembled WGS sequence"/>
</dbReference>
<keyword evidence="2" id="KW-1185">Reference proteome</keyword>
<gene>
    <name evidence="1" type="ORF">C9I98_12900</name>
</gene>
<protein>
    <submittedName>
        <fullName evidence="1">DUF3135 domain-containing protein</fullName>
    </submittedName>
</protein>
<dbReference type="InterPro" id="IPR021482">
    <property type="entry name" value="DUF3135"/>
</dbReference>
<proteinExistence type="predicted"/>
<evidence type="ECO:0000313" key="2">
    <source>
        <dbReference type="Proteomes" id="UP000241771"/>
    </source>
</evidence>
<dbReference type="Pfam" id="PF11333">
    <property type="entry name" value="DUF3135"/>
    <property type="match status" value="1"/>
</dbReference>
<dbReference type="RefSeq" id="WP_036829235.1">
    <property type="nucleotide sequence ID" value="NZ_JGVO01001135.1"/>
</dbReference>
<evidence type="ECO:0000313" key="1">
    <source>
        <dbReference type="EMBL" id="PSW19266.1"/>
    </source>
</evidence>
<organism evidence="1 2">
    <name type="scientific">Photobacterium sanctipauli</name>
    <dbReference type="NCBI Taxonomy" id="1342794"/>
    <lineage>
        <taxon>Bacteria</taxon>
        <taxon>Pseudomonadati</taxon>
        <taxon>Pseudomonadota</taxon>
        <taxon>Gammaproteobacteria</taxon>
        <taxon>Vibrionales</taxon>
        <taxon>Vibrionaceae</taxon>
        <taxon>Photobacterium</taxon>
    </lineage>
</organism>
<dbReference type="OrthoDB" id="5917239at2"/>
<dbReference type="AlphaFoldDB" id="A0A2T3NSK4"/>
<sequence>MQTLPSFDELKAMAENAPEELEALRLSMSEEIINNASEAMQPRLRAQMSHINQVIATGKNPNHTNILLMSELQQQLKRFALALNAPETLKAHCAEIKPFTRPNPPGDSSASSKP</sequence>
<reference evidence="1 2" key="1">
    <citation type="submission" date="2018-01" db="EMBL/GenBank/DDBJ databases">
        <title>Whole genome sequencing of Histamine producing bacteria.</title>
        <authorList>
            <person name="Butler K."/>
        </authorList>
    </citation>
    <scope>NUCLEOTIDE SEQUENCE [LARGE SCALE GENOMIC DNA]</scope>
    <source>
        <strain evidence="1 2">DSM 100436</strain>
    </source>
</reference>
<name>A0A2T3NSK4_9GAMM</name>
<dbReference type="EMBL" id="PYMA01000007">
    <property type="protein sequence ID" value="PSW19266.1"/>
    <property type="molecule type" value="Genomic_DNA"/>
</dbReference>
<comment type="caution">
    <text evidence="1">The sequence shown here is derived from an EMBL/GenBank/DDBJ whole genome shotgun (WGS) entry which is preliminary data.</text>
</comment>